<reference evidence="1 2" key="1">
    <citation type="submission" date="2020-08" db="EMBL/GenBank/DDBJ databases">
        <title>Draft genome sequencing of an Anaerocolumna strain isolated from anoxic soil subjected to BSD treatment.</title>
        <authorList>
            <person name="Uek A."/>
            <person name="Tonouchi A."/>
        </authorList>
    </citation>
    <scope>NUCLEOTIDE SEQUENCE [LARGE SCALE GENOMIC DNA]</scope>
    <source>
        <strain evidence="1 2">CTTW</strain>
    </source>
</reference>
<proteinExistence type="predicted"/>
<reference evidence="1 2" key="2">
    <citation type="submission" date="2020-08" db="EMBL/GenBank/DDBJ databases">
        <authorList>
            <person name="Ueki A."/>
            <person name="Tonouchi A."/>
        </authorList>
    </citation>
    <scope>NUCLEOTIDE SEQUENCE [LARGE SCALE GENOMIC DNA]</scope>
    <source>
        <strain evidence="1 2">CTTW</strain>
    </source>
</reference>
<sequence length="86" mass="10094">MKCIHQKAVNIIFILFHLAPFMKNERIYFELQSINSLSNGIYFVNINLIFKVFILNNFIEINLLFGKSFIIIKVGSEGEWFAVIHK</sequence>
<gene>
    <name evidence="1" type="ORF">bsdcttw_25320</name>
</gene>
<dbReference type="EMBL" id="AP023368">
    <property type="protein sequence ID" value="BCJ99491.1"/>
    <property type="molecule type" value="Genomic_DNA"/>
</dbReference>
<accession>A0A7I8DQE1</accession>
<dbReference type="Proteomes" id="UP000515703">
    <property type="component" value="Chromosome"/>
</dbReference>
<evidence type="ECO:0000313" key="1">
    <source>
        <dbReference type="EMBL" id="BCJ99491.1"/>
    </source>
</evidence>
<evidence type="ECO:0000313" key="2">
    <source>
        <dbReference type="Proteomes" id="UP000515703"/>
    </source>
</evidence>
<dbReference type="KEGG" id="acht:bsdcttw_25320"/>
<dbReference type="AlphaFoldDB" id="A0A7I8DQE1"/>
<organism evidence="1 2">
    <name type="scientific">Anaerocolumna chitinilytica</name>
    <dbReference type="NCBI Taxonomy" id="1727145"/>
    <lineage>
        <taxon>Bacteria</taxon>
        <taxon>Bacillati</taxon>
        <taxon>Bacillota</taxon>
        <taxon>Clostridia</taxon>
        <taxon>Lachnospirales</taxon>
        <taxon>Lachnospiraceae</taxon>
        <taxon>Anaerocolumna</taxon>
    </lineage>
</organism>
<keyword evidence="2" id="KW-1185">Reference proteome</keyword>
<name>A0A7I8DQE1_9FIRM</name>
<protein>
    <submittedName>
        <fullName evidence="1">Uncharacterized protein</fullName>
    </submittedName>
</protein>